<name>A0AAW0YZB6_9TREE</name>
<dbReference type="KEGG" id="kne:92180612"/>
<evidence type="ECO:0008006" key="4">
    <source>
        <dbReference type="Google" id="ProtNLM"/>
    </source>
</evidence>
<dbReference type="InterPro" id="IPR013218">
    <property type="entry name" value="Dsn1/Mis13"/>
</dbReference>
<feature type="compositionally biased region" description="Low complexity" evidence="1">
    <location>
        <begin position="618"/>
        <end position="638"/>
    </location>
</feature>
<dbReference type="Pfam" id="PF08202">
    <property type="entry name" value="MIS13"/>
    <property type="match status" value="1"/>
</dbReference>
<evidence type="ECO:0000313" key="3">
    <source>
        <dbReference type="Proteomes" id="UP001388673"/>
    </source>
</evidence>
<keyword evidence="3" id="KW-1185">Reference proteome</keyword>
<feature type="compositionally biased region" description="Basic and acidic residues" evidence="1">
    <location>
        <begin position="325"/>
        <end position="337"/>
    </location>
</feature>
<dbReference type="GO" id="GO:0007059">
    <property type="term" value="P:chromosome segregation"/>
    <property type="evidence" value="ECO:0007669"/>
    <property type="project" value="InterPro"/>
</dbReference>
<protein>
    <recommendedName>
        <fullName evidence="4">Kinetochore protein Mis13/DSN1</fullName>
    </recommendedName>
</protein>
<dbReference type="EMBL" id="JBCAWK010000006">
    <property type="protein sequence ID" value="KAK8854615.1"/>
    <property type="molecule type" value="Genomic_DNA"/>
</dbReference>
<feature type="compositionally biased region" description="Low complexity" evidence="1">
    <location>
        <begin position="572"/>
        <end position="604"/>
    </location>
</feature>
<accession>A0AAW0YZB6</accession>
<proteinExistence type="predicted"/>
<feature type="region of interest" description="Disordered" evidence="1">
    <location>
        <begin position="314"/>
        <end position="337"/>
    </location>
</feature>
<feature type="region of interest" description="Disordered" evidence="1">
    <location>
        <begin position="1"/>
        <end position="274"/>
    </location>
</feature>
<dbReference type="GO" id="GO:0051301">
    <property type="term" value="P:cell division"/>
    <property type="evidence" value="ECO:0007669"/>
    <property type="project" value="InterPro"/>
</dbReference>
<gene>
    <name evidence="2" type="ORF">IAR55_003354</name>
</gene>
<dbReference type="PANTHER" id="PTHR14778:SF2">
    <property type="entry name" value="KINETOCHORE-ASSOCIATED PROTEIN DSN1 HOMOLOG"/>
    <property type="match status" value="1"/>
</dbReference>
<dbReference type="GeneID" id="92180612"/>
<evidence type="ECO:0000313" key="2">
    <source>
        <dbReference type="EMBL" id="KAK8854615.1"/>
    </source>
</evidence>
<feature type="compositionally biased region" description="Gly residues" evidence="1">
    <location>
        <begin position="605"/>
        <end position="617"/>
    </location>
</feature>
<dbReference type="RefSeq" id="XP_066802853.1">
    <property type="nucleotide sequence ID" value="XM_066946461.1"/>
</dbReference>
<dbReference type="PANTHER" id="PTHR14778">
    <property type="entry name" value="KINETOCHORE-ASSOCIATED PROTEIN DSN1 HOMOLOG"/>
    <property type="match status" value="1"/>
</dbReference>
<feature type="region of interest" description="Disordered" evidence="1">
    <location>
        <begin position="561"/>
        <end position="638"/>
    </location>
</feature>
<evidence type="ECO:0000256" key="1">
    <source>
        <dbReference type="SAM" id="MobiDB-lite"/>
    </source>
</evidence>
<dbReference type="GO" id="GO:0000444">
    <property type="term" value="C:MIS12/MIND type complex"/>
    <property type="evidence" value="ECO:0007669"/>
    <property type="project" value="InterPro"/>
</dbReference>
<sequence length="638" mass="68598">MASRRSSTRIGGDTEGKMMNGKRKSGVTGKELDDGEPDKKKRKQGVTAFNPKPVPLPNSSNTPPDDFEIPLELGPPPSEKRPARRRESTRAIRERQQSASPPAGLILQSTTGHTAKKPKTTRGESIEPVRGAVGTADDPLAGVEETASMRNTNARAPAPQVDNLRFSTSARPRPSAPRPTSPPRRTFAGSSSSAAGPSKTSATMGPPSGTFVRKTRKSVSRLQELSKESVVPVMESETPVIRKNQELRGQQARRSSLDHRGGRASSSWGKGEITMPHKSVDHKLFYRHIPTSYPDPIKARMLLVWCANRAVDEALRPSKSSSRSKGKEKETRSDEGDKIIREIMEEFVQKMNRGAVDTSSVFGVPGQNSSATGLKPHPRNVTNRRVESDTLSAIRKYKEEGSHWSALINAANTKQQETIRRLEKKKTLDATPDMTKAEEWMKQALGEADRVISEGEGDLEAMGEFADVEYKVDLLQQTSHVALQYSLQASRFLDGIFSSLTADLRARERLGLPSELPPHDIDGPDTTSLLVSTRAVSATASGASSSFKPKSDPMSLLRALASAESKDQTEDTVAAAAKVAPMPATMTGMGMTPRRPTAGMTPRRPGGGGAAGPGGSLAPGTTPRRGGTYGKGTTSGAE</sequence>
<feature type="compositionally biased region" description="Basic and acidic residues" evidence="1">
    <location>
        <begin position="78"/>
        <end position="96"/>
    </location>
</feature>
<dbReference type="AlphaFoldDB" id="A0AAW0YZB6"/>
<comment type="caution">
    <text evidence="2">The sequence shown here is derived from an EMBL/GenBank/DDBJ whole genome shotgun (WGS) entry which is preliminary data.</text>
</comment>
<organism evidence="2 3">
    <name type="scientific">Kwoniella newhampshirensis</name>
    <dbReference type="NCBI Taxonomy" id="1651941"/>
    <lineage>
        <taxon>Eukaryota</taxon>
        <taxon>Fungi</taxon>
        <taxon>Dikarya</taxon>
        <taxon>Basidiomycota</taxon>
        <taxon>Agaricomycotina</taxon>
        <taxon>Tremellomycetes</taxon>
        <taxon>Tremellales</taxon>
        <taxon>Cryptococcaceae</taxon>
        <taxon>Kwoniella</taxon>
    </lineage>
</organism>
<dbReference type="Proteomes" id="UP001388673">
    <property type="component" value="Unassembled WGS sequence"/>
</dbReference>
<feature type="compositionally biased region" description="Low complexity" evidence="1">
    <location>
        <begin position="183"/>
        <end position="203"/>
    </location>
</feature>
<reference evidence="2 3" key="1">
    <citation type="journal article" date="2024" name="bioRxiv">
        <title>Comparative genomics of Cryptococcus and Kwoniella reveals pathogenesis evolution and contrasting karyotype dynamics via intercentromeric recombination or chromosome fusion.</title>
        <authorList>
            <person name="Coelho M.A."/>
            <person name="David-Palma M."/>
            <person name="Shea T."/>
            <person name="Bowers K."/>
            <person name="McGinley-Smith S."/>
            <person name="Mohammad A.W."/>
            <person name="Gnirke A."/>
            <person name="Yurkov A.M."/>
            <person name="Nowrousian M."/>
            <person name="Sun S."/>
            <person name="Cuomo C.A."/>
            <person name="Heitman J."/>
        </authorList>
    </citation>
    <scope>NUCLEOTIDE SEQUENCE [LARGE SCALE GENOMIC DNA]</scope>
    <source>
        <strain evidence="2 3">CBS 13917</strain>
    </source>
</reference>